<sequence length="31" mass="3635">MAKYTVMLRGDKKRYPVLLSNGNLDWLRPQA</sequence>
<reference evidence="1 2" key="2">
    <citation type="submission" date="2016-03" db="EMBL/GenBank/DDBJ databases">
        <title>New uncultured bacterium of the family Gallionellaceae from acid mine drainage: description and reconstruction of genome based on metagenomic analysis of microbial community.</title>
        <authorList>
            <person name="Kadnikov V."/>
            <person name="Ivasenko D."/>
            <person name="Beletsky A."/>
            <person name="Mardanov A."/>
            <person name="Danilova E."/>
            <person name="Pimenov N."/>
            <person name="Karnachuk O."/>
            <person name="Ravin N."/>
        </authorList>
    </citation>
    <scope>NUCLEOTIDE SEQUENCE [LARGE SCALE GENOMIC DNA]</scope>
    <source>
        <strain evidence="1">ShG14-8</strain>
    </source>
</reference>
<evidence type="ECO:0000313" key="2">
    <source>
        <dbReference type="Proteomes" id="UP000070578"/>
    </source>
</evidence>
<dbReference type="PATRIC" id="fig|1796491.3.peg.2222"/>
<proteinExistence type="predicted"/>
<dbReference type="AlphaFoldDB" id="A0A139BS54"/>
<gene>
    <name evidence="1" type="ORF">AWT59_2040</name>
</gene>
<protein>
    <submittedName>
        <fullName evidence="1">Uncharacterized protein</fullName>
    </submittedName>
</protein>
<accession>A0A139BS54</accession>
<comment type="caution">
    <text evidence="1">The sequence shown here is derived from an EMBL/GenBank/DDBJ whole genome shotgun (WGS) entry which is preliminary data.</text>
</comment>
<organism evidence="1 2">
    <name type="scientific">Candidatus Gallionella acididurans</name>
    <dbReference type="NCBI Taxonomy" id="1796491"/>
    <lineage>
        <taxon>Bacteria</taxon>
        <taxon>Pseudomonadati</taxon>
        <taxon>Pseudomonadota</taxon>
        <taxon>Betaproteobacteria</taxon>
        <taxon>Nitrosomonadales</taxon>
        <taxon>Gallionellaceae</taxon>
        <taxon>Gallionella</taxon>
    </lineage>
</organism>
<reference evidence="1 2" key="1">
    <citation type="submission" date="2016-02" db="EMBL/GenBank/DDBJ databases">
        <authorList>
            <person name="Wen L."/>
            <person name="He K."/>
            <person name="Yang H."/>
        </authorList>
    </citation>
    <scope>NUCLEOTIDE SEQUENCE [LARGE SCALE GENOMIC DNA]</scope>
    <source>
        <strain evidence="1">ShG14-8</strain>
    </source>
</reference>
<evidence type="ECO:0000313" key="1">
    <source>
        <dbReference type="EMBL" id="KXS31824.1"/>
    </source>
</evidence>
<name>A0A139BS54_9PROT</name>
<dbReference type="EMBL" id="LSLI01000054">
    <property type="protein sequence ID" value="KXS31824.1"/>
    <property type="molecule type" value="Genomic_DNA"/>
</dbReference>
<dbReference type="Proteomes" id="UP000070578">
    <property type="component" value="Unassembled WGS sequence"/>
</dbReference>